<name>A0A4Z0P6T9_9BACT</name>
<dbReference type="Pfam" id="PF00756">
    <property type="entry name" value="Esterase"/>
    <property type="match status" value="1"/>
</dbReference>
<dbReference type="OrthoDB" id="9784036at2"/>
<dbReference type="Gene3D" id="3.40.50.1820">
    <property type="entry name" value="alpha/beta hydrolase"/>
    <property type="match status" value="1"/>
</dbReference>
<evidence type="ECO:0000313" key="2">
    <source>
        <dbReference type="Proteomes" id="UP000298337"/>
    </source>
</evidence>
<sequence>MNLTRISGILAQLPTRHLAPSLKTVLLLALYWLLVLPLTAQTSSPAAGRVVVKTLDSKLLRGNPGGENPRRRVSVYLPADYETHPQRRYPVVYYLHGFTWNDSLIFNQDGMKTLLDQAIADRQIRPFILVVPNEQTLFGGSWYVNSATNGPWADFTARELVEFVDKNFRTLARPGSRGLAGHSMGGGGTIRLAMQFPGTWAAAYALSPAFLGAHPSYLPGPGLPIALRAKGLADVQGSHVAKATVSLSRAFSAAPKNQPFGAELPGSLGADSVARRDAVLGRWVAATPTAQLPNRIAALRQLRALAFDWGAQDEVRHIPPTCYTFSSWLNSFGLRHTAQEYEGTHGSRIMGRTGRVYQQVLPFFNTHLDFE</sequence>
<dbReference type="InterPro" id="IPR050583">
    <property type="entry name" value="Mycobacterial_A85_antigen"/>
</dbReference>
<dbReference type="InterPro" id="IPR000801">
    <property type="entry name" value="Esterase-like"/>
</dbReference>
<dbReference type="Proteomes" id="UP000298337">
    <property type="component" value="Unassembled WGS sequence"/>
</dbReference>
<proteinExistence type="predicted"/>
<dbReference type="EMBL" id="SRLA01000002">
    <property type="protein sequence ID" value="TGE07648.1"/>
    <property type="molecule type" value="Genomic_DNA"/>
</dbReference>
<dbReference type="AlphaFoldDB" id="A0A4Z0P6T9"/>
<gene>
    <name evidence="1" type="ORF">EU556_07790</name>
</gene>
<reference evidence="1 2" key="1">
    <citation type="submission" date="2019-04" db="EMBL/GenBank/DDBJ databases">
        <authorList>
            <person name="Feng G."/>
            <person name="Zhang J."/>
            <person name="Zhu H."/>
        </authorList>
    </citation>
    <scope>NUCLEOTIDE SEQUENCE [LARGE SCALE GENOMIC DNA]</scope>
    <source>
        <strain evidence="1 2">92R-1</strain>
    </source>
</reference>
<dbReference type="InterPro" id="IPR029058">
    <property type="entry name" value="AB_hydrolase_fold"/>
</dbReference>
<dbReference type="RefSeq" id="WP_135432921.1">
    <property type="nucleotide sequence ID" value="NZ_SRLA01000002.1"/>
</dbReference>
<dbReference type="PANTHER" id="PTHR48098">
    <property type="entry name" value="ENTEROCHELIN ESTERASE-RELATED"/>
    <property type="match status" value="1"/>
</dbReference>
<evidence type="ECO:0000313" key="1">
    <source>
        <dbReference type="EMBL" id="TGE07648.1"/>
    </source>
</evidence>
<keyword evidence="2" id="KW-1185">Reference proteome</keyword>
<protein>
    <submittedName>
        <fullName evidence="1">Esterase family protein</fullName>
    </submittedName>
</protein>
<dbReference type="SUPFAM" id="SSF53474">
    <property type="entry name" value="alpha/beta-Hydrolases"/>
    <property type="match status" value="1"/>
</dbReference>
<organism evidence="1 2">
    <name type="scientific">Hymenobacter fodinae</name>
    <dbReference type="NCBI Taxonomy" id="2510796"/>
    <lineage>
        <taxon>Bacteria</taxon>
        <taxon>Pseudomonadati</taxon>
        <taxon>Bacteroidota</taxon>
        <taxon>Cytophagia</taxon>
        <taxon>Cytophagales</taxon>
        <taxon>Hymenobacteraceae</taxon>
        <taxon>Hymenobacter</taxon>
    </lineage>
</organism>
<comment type="caution">
    <text evidence="1">The sequence shown here is derived from an EMBL/GenBank/DDBJ whole genome shotgun (WGS) entry which is preliminary data.</text>
</comment>
<accession>A0A4Z0P6T9</accession>